<dbReference type="Proteomes" id="UP000176191">
    <property type="component" value="Unassembled WGS sequence"/>
</dbReference>
<protein>
    <submittedName>
        <fullName evidence="1">Uncharacterized protein</fullName>
    </submittedName>
</protein>
<accession>A0A1F5F2V7</accession>
<dbReference type="AlphaFoldDB" id="A0A1F5F2V7"/>
<dbReference type="EMBL" id="MFAK01000043">
    <property type="protein sequence ID" value="OGD73963.1"/>
    <property type="molecule type" value="Genomic_DNA"/>
</dbReference>
<gene>
    <name evidence="1" type="ORF">A2228_03850</name>
</gene>
<name>A0A1F5F2V7_9BACT</name>
<organism evidence="1 2">
    <name type="scientific">Candidatus Collierbacteria bacterium RIFOXYA2_FULL_46_10</name>
    <dbReference type="NCBI Taxonomy" id="1817726"/>
    <lineage>
        <taxon>Bacteria</taxon>
        <taxon>Candidatus Collieribacteriota</taxon>
    </lineage>
</organism>
<proteinExistence type="predicted"/>
<sequence>MVKFEMGKHVPDFWNFACEKAEPAFYAYLMKVENPLIVTPRLEGSRVRGVQKVGIGLETVLCLGGENAGWIMVPEEQQDVVRLGRPLYEEPSEWVVRRVAKGSLLGNPPEFTMMEQMKIIFSRFNYLDKLLALMKQRSLEVDESVFRANVGAYTAWLNELIAQKRYKRDGHKSRYTE</sequence>
<evidence type="ECO:0000313" key="2">
    <source>
        <dbReference type="Proteomes" id="UP000176191"/>
    </source>
</evidence>
<evidence type="ECO:0000313" key="1">
    <source>
        <dbReference type="EMBL" id="OGD73963.1"/>
    </source>
</evidence>
<reference evidence="1 2" key="1">
    <citation type="journal article" date="2016" name="Nat. Commun.">
        <title>Thousands of microbial genomes shed light on interconnected biogeochemical processes in an aquifer system.</title>
        <authorList>
            <person name="Anantharaman K."/>
            <person name="Brown C.T."/>
            <person name="Hug L.A."/>
            <person name="Sharon I."/>
            <person name="Castelle C.J."/>
            <person name="Probst A.J."/>
            <person name="Thomas B.C."/>
            <person name="Singh A."/>
            <person name="Wilkins M.J."/>
            <person name="Karaoz U."/>
            <person name="Brodie E.L."/>
            <person name="Williams K.H."/>
            <person name="Hubbard S.S."/>
            <person name="Banfield J.F."/>
        </authorList>
    </citation>
    <scope>NUCLEOTIDE SEQUENCE [LARGE SCALE GENOMIC DNA]</scope>
</reference>
<comment type="caution">
    <text evidence="1">The sequence shown here is derived from an EMBL/GenBank/DDBJ whole genome shotgun (WGS) entry which is preliminary data.</text>
</comment>